<keyword evidence="2" id="KW-0732">Signal</keyword>
<organism evidence="3 4">
    <name type="scientific">Croceicoccus esteveae</name>
    <dbReference type="NCBI Taxonomy" id="3075597"/>
    <lineage>
        <taxon>Bacteria</taxon>
        <taxon>Pseudomonadati</taxon>
        <taxon>Pseudomonadota</taxon>
        <taxon>Alphaproteobacteria</taxon>
        <taxon>Sphingomonadales</taxon>
        <taxon>Erythrobacteraceae</taxon>
        <taxon>Croceicoccus</taxon>
    </lineage>
</organism>
<protein>
    <recommendedName>
        <fullName evidence="5">Secreted protein</fullName>
    </recommendedName>
</protein>
<reference evidence="3 4" key="1">
    <citation type="submission" date="2023-09" db="EMBL/GenBank/DDBJ databases">
        <authorList>
            <person name="Rey-Velasco X."/>
        </authorList>
    </citation>
    <scope>NUCLEOTIDE SEQUENCE [LARGE SCALE GENOMIC DNA]</scope>
    <source>
        <strain evidence="3 4">F390</strain>
    </source>
</reference>
<sequence length="74" mass="7706">MKRSQHIAGRRSLALVAPFLAAAVLTGCGGRDASPAISAEDEAQFLADAAEMLPQERDEDAQADRGGANQPQGE</sequence>
<accession>A0ABU2ZJD8</accession>
<evidence type="ECO:0000256" key="2">
    <source>
        <dbReference type="SAM" id="SignalP"/>
    </source>
</evidence>
<evidence type="ECO:0000313" key="3">
    <source>
        <dbReference type="EMBL" id="MDT0576718.1"/>
    </source>
</evidence>
<keyword evidence="4" id="KW-1185">Reference proteome</keyword>
<evidence type="ECO:0000313" key="4">
    <source>
        <dbReference type="Proteomes" id="UP001259803"/>
    </source>
</evidence>
<evidence type="ECO:0008006" key="5">
    <source>
        <dbReference type="Google" id="ProtNLM"/>
    </source>
</evidence>
<name>A0ABU2ZJD8_9SPHN</name>
<dbReference type="PROSITE" id="PS51257">
    <property type="entry name" value="PROKAR_LIPOPROTEIN"/>
    <property type="match status" value="1"/>
</dbReference>
<evidence type="ECO:0000256" key="1">
    <source>
        <dbReference type="SAM" id="MobiDB-lite"/>
    </source>
</evidence>
<dbReference type="EMBL" id="JAVRHS010000010">
    <property type="protein sequence ID" value="MDT0576718.1"/>
    <property type="molecule type" value="Genomic_DNA"/>
</dbReference>
<dbReference type="Proteomes" id="UP001259803">
    <property type="component" value="Unassembled WGS sequence"/>
</dbReference>
<feature type="chain" id="PRO_5045253207" description="Secreted protein" evidence="2">
    <location>
        <begin position="23"/>
        <end position="74"/>
    </location>
</feature>
<proteinExistence type="predicted"/>
<feature type="region of interest" description="Disordered" evidence="1">
    <location>
        <begin position="48"/>
        <end position="74"/>
    </location>
</feature>
<dbReference type="RefSeq" id="WP_311341295.1">
    <property type="nucleotide sequence ID" value="NZ_JAVRHS010000010.1"/>
</dbReference>
<feature type="compositionally biased region" description="Basic and acidic residues" evidence="1">
    <location>
        <begin position="54"/>
        <end position="63"/>
    </location>
</feature>
<gene>
    <name evidence="3" type="ORF">RM533_11075</name>
</gene>
<comment type="caution">
    <text evidence="3">The sequence shown here is derived from an EMBL/GenBank/DDBJ whole genome shotgun (WGS) entry which is preliminary data.</text>
</comment>
<feature type="signal peptide" evidence="2">
    <location>
        <begin position="1"/>
        <end position="22"/>
    </location>
</feature>